<feature type="region of interest" description="Disordered" evidence="1">
    <location>
        <begin position="1"/>
        <end position="26"/>
    </location>
</feature>
<accession>I7GIJ3</accession>
<dbReference type="EMBL" id="AB172955">
    <property type="protein sequence ID" value="BAE90017.1"/>
    <property type="molecule type" value="mRNA"/>
</dbReference>
<feature type="compositionally biased region" description="Basic and acidic residues" evidence="1">
    <location>
        <begin position="1"/>
        <end position="12"/>
    </location>
</feature>
<evidence type="ECO:0000313" key="2">
    <source>
        <dbReference type="EMBL" id="BAE90017.1"/>
    </source>
</evidence>
<evidence type="ECO:0000256" key="1">
    <source>
        <dbReference type="SAM" id="MobiDB-lite"/>
    </source>
</evidence>
<proteinExistence type="evidence at transcript level"/>
<reference evidence="2" key="1">
    <citation type="journal article" date="2007" name="PLoS Biol.">
        <title>Rate of evolution in brain-expressed genes in humans and other primates.</title>
        <authorList>
            <person name="Wang H.-Y."/>
            <person name="Chien H.-C."/>
            <person name="Osada N."/>
            <person name="Hashimoto K."/>
            <person name="Sugano S."/>
            <person name="Gojobori T."/>
            <person name="Chou C.-K."/>
            <person name="Tsai S.-F."/>
            <person name="Wu C.-I."/>
            <person name="Shen C.-K.J."/>
        </authorList>
    </citation>
    <scope>NUCLEOTIDE SEQUENCE</scope>
</reference>
<dbReference type="AlphaFoldDB" id="I7GIJ3"/>
<name>I7GIJ3_MACFA</name>
<organism evidence="2">
    <name type="scientific">Macaca fascicularis</name>
    <name type="common">Crab-eating macaque</name>
    <name type="synonym">Cynomolgus monkey</name>
    <dbReference type="NCBI Taxonomy" id="9541"/>
    <lineage>
        <taxon>Eukaryota</taxon>
        <taxon>Metazoa</taxon>
        <taxon>Chordata</taxon>
        <taxon>Craniata</taxon>
        <taxon>Vertebrata</taxon>
        <taxon>Euteleostomi</taxon>
        <taxon>Mammalia</taxon>
        <taxon>Eutheria</taxon>
        <taxon>Euarchontoglires</taxon>
        <taxon>Primates</taxon>
        <taxon>Haplorrhini</taxon>
        <taxon>Catarrhini</taxon>
        <taxon>Cercopithecidae</taxon>
        <taxon>Cercopithecinae</taxon>
        <taxon>Macaca</taxon>
    </lineage>
</organism>
<sequence length="62" mass="6843">MRRTQARERRGFGDCGPSKGDPSPAWRAHWTGVTLCPGVVRNPTSRTWSQGLSALQYALWAG</sequence>
<protein>
    <submittedName>
        <fullName evidence="2">Macaca fascicularis brain cDNA clone: QflA-20348, similar to human amyloid beta (A4) protein-binding, family B,member 3 (APBB3), transcript variant 4, mRNA, RefSeq: NM_006051.2</fullName>
    </submittedName>
</protein>